<sequence length="90" mass="10465">MDIENGYYLAKFQNLGDFEKDIFPKLTTEQQVIKESIAKEKTTQGTRPEQGKSNFTTSFNAYDPWMLVERQNRRQPIEGKVTNSANKENM</sequence>
<name>A0A7J8QFJ7_GOSRA</name>
<dbReference type="AlphaFoldDB" id="A0A7J8QFJ7"/>
<evidence type="ECO:0000313" key="3">
    <source>
        <dbReference type="Proteomes" id="UP000593578"/>
    </source>
</evidence>
<protein>
    <submittedName>
        <fullName evidence="2">Uncharacterized protein</fullName>
    </submittedName>
</protein>
<evidence type="ECO:0000256" key="1">
    <source>
        <dbReference type="SAM" id="MobiDB-lite"/>
    </source>
</evidence>
<evidence type="ECO:0000313" key="2">
    <source>
        <dbReference type="EMBL" id="MBA0600063.1"/>
    </source>
</evidence>
<dbReference type="EMBL" id="JABEZZ010000011">
    <property type="protein sequence ID" value="MBA0600063.1"/>
    <property type="molecule type" value="Genomic_DNA"/>
</dbReference>
<organism evidence="2 3">
    <name type="scientific">Gossypium raimondii</name>
    <name type="common">Peruvian cotton</name>
    <name type="synonym">Gossypium klotzschianum subsp. raimondii</name>
    <dbReference type="NCBI Taxonomy" id="29730"/>
    <lineage>
        <taxon>Eukaryota</taxon>
        <taxon>Viridiplantae</taxon>
        <taxon>Streptophyta</taxon>
        <taxon>Embryophyta</taxon>
        <taxon>Tracheophyta</taxon>
        <taxon>Spermatophyta</taxon>
        <taxon>Magnoliopsida</taxon>
        <taxon>eudicotyledons</taxon>
        <taxon>Gunneridae</taxon>
        <taxon>Pentapetalae</taxon>
        <taxon>rosids</taxon>
        <taxon>malvids</taxon>
        <taxon>Malvales</taxon>
        <taxon>Malvaceae</taxon>
        <taxon>Malvoideae</taxon>
        <taxon>Gossypium</taxon>
    </lineage>
</organism>
<proteinExistence type="predicted"/>
<gene>
    <name evidence="2" type="ORF">Gorai_006262</name>
</gene>
<feature type="region of interest" description="Disordered" evidence="1">
    <location>
        <begin position="70"/>
        <end position="90"/>
    </location>
</feature>
<feature type="compositionally biased region" description="Polar residues" evidence="1">
    <location>
        <begin position="43"/>
        <end position="58"/>
    </location>
</feature>
<comment type="caution">
    <text evidence="2">The sequence shown here is derived from an EMBL/GenBank/DDBJ whole genome shotgun (WGS) entry which is preliminary data.</text>
</comment>
<dbReference type="Proteomes" id="UP000593578">
    <property type="component" value="Unassembled WGS sequence"/>
</dbReference>
<feature type="region of interest" description="Disordered" evidence="1">
    <location>
        <begin position="38"/>
        <end position="58"/>
    </location>
</feature>
<feature type="compositionally biased region" description="Polar residues" evidence="1">
    <location>
        <begin position="81"/>
        <end position="90"/>
    </location>
</feature>
<reference evidence="2 3" key="1">
    <citation type="journal article" date="2019" name="Genome Biol. Evol.">
        <title>Insights into the evolution of the New World diploid cottons (Gossypium, subgenus Houzingenia) based on genome sequencing.</title>
        <authorList>
            <person name="Grover C.E."/>
            <person name="Arick M.A. 2nd"/>
            <person name="Thrash A."/>
            <person name="Conover J.L."/>
            <person name="Sanders W.S."/>
            <person name="Peterson D.G."/>
            <person name="Frelichowski J.E."/>
            <person name="Scheffler J.A."/>
            <person name="Scheffler B.E."/>
            <person name="Wendel J.F."/>
        </authorList>
    </citation>
    <scope>NUCLEOTIDE SEQUENCE [LARGE SCALE GENOMIC DNA]</scope>
    <source>
        <strain evidence="2">8</strain>
        <tissue evidence="2">Leaf</tissue>
    </source>
</reference>
<accession>A0A7J8QFJ7</accession>